<sequence>MEPSPSATVSFLMGSVRYYQHPHALFSTNRNTLQLLFLFTIHYTLDPSRWFTLNEPLFPSVKLDLISM</sequence>
<proteinExistence type="predicted"/>
<dbReference type="Proteomes" id="UP000193925">
    <property type="component" value="Chromosome AFERRI"/>
</dbReference>
<evidence type="ECO:0000313" key="2">
    <source>
        <dbReference type="EMBL" id="SMH65015.1"/>
    </source>
</evidence>
<reference evidence="2 3" key="3">
    <citation type="submission" date="2017-03" db="EMBL/GenBank/DDBJ databases">
        <authorList>
            <person name="Regsiter A."/>
            <person name="William W."/>
        </authorList>
    </citation>
    <scope>NUCLEOTIDE SEQUENCE [LARGE SCALE GENOMIC DNA]</scope>
    <source>
        <strain evidence="2">PRJEB5721</strain>
    </source>
</reference>
<protein>
    <submittedName>
        <fullName evidence="1">Uncharacterized protein</fullName>
    </submittedName>
</protein>
<evidence type="ECO:0000313" key="3">
    <source>
        <dbReference type="Proteomes" id="UP000193925"/>
    </source>
</evidence>
<accession>A0A060UVU6</accession>
<dbReference type="AlphaFoldDB" id="A0A060UVU6"/>
<gene>
    <name evidence="1" type="ORF">AFERRI_10264</name>
    <name evidence="2" type="ORF">AFERRI_11050</name>
</gene>
<name>A0A060UVU6_9PROT</name>
<keyword evidence="3" id="KW-1185">Reference proteome</keyword>
<dbReference type="EMBL" id="LT841305">
    <property type="protein sequence ID" value="SMH65015.1"/>
    <property type="molecule type" value="Genomic_DNA"/>
</dbReference>
<reference evidence="1" key="1">
    <citation type="submission" date="2014-03" db="EMBL/GenBank/DDBJ databases">
        <authorList>
            <person name="Genoscope - CEA"/>
        </authorList>
    </citation>
    <scope>NUCLEOTIDE SEQUENCE [LARGE SCALE GENOMIC DNA]</scope>
    <source>
        <strain evidence="1">CF27</strain>
    </source>
</reference>
<evidence type="ECO:0000313" key="1">
    <source>
        <dbReference type="EMBL" id="CDQ12441.1"/>
    </source>
</evidence>
<organism evidence="1">
    <name type="scientific">Acidithiobacillus ferrivorans</name>
    <dbReference type="NCBI Taxonomy" id="160808"/>
    <lineage>
        <taxon>Bacteria</taxon>
        <taxon>Pseudomonadati</taxon>
        <taxon>Pseudomonadota</taxon>
        <taxon>Acidithiobacillia</taxon>
        <taxon>Acidithiobacillales</taxon>
        <taxon>Acidithiobacillaceae</taxon>
        <taxon>Acidithiobacillus</taxon>
    </lineage>
</organism>
<reference evidence="1" key="2">
    <citation type="submission" date="2014-07" db="EMBL/GenBank/DDBJ databases">
        <title>Initial genome analysis of the psychrotolerant acidophile Acidithiobacillus ferrivorans CF27: insights into iron and sulfur oxidation pathways and into biofilm formation.</title>
        <authorList>
            <person name="Talla E."/>
            <person name="Hedrich S."/>
            <person name="Mangenot S."/>
            <person name="Ji B."/>
            <person name="Johnson D.B."/>
            <person name="Barbe V."/>
            <person name="Bonnefoy V."/>
        </authorList>
    </citation>
    <scope>NUCLEOTIDE SEQUENCE [LARGE SCALE GENOMIC DNA]</scope>
    <source>
        <strain evidence="1">CF27</strain>
    </source>
</reference>
<dbReference type="EMBL" id="CCCS020000001">
    <property type="protein sequence ID" value="CDQ12441.1"/>
    <property type="molecule type" value="Genomic_DNA"/>
</dbReference>